<comment type="caution">
    <text evidence="1">The sequence shown here is derived from an EMBL/GenBank/DDBJ whole genome shotgun (WGS) entry which is preliminary data.</text>
</comment>
<dbReference type="Gramene" id="OE9A073382T1">
    <property type="protein sequence ID" value="OE9A073382C1"/>
    <property type="gene ID" value="OE9A073382"/>
</dbReference>
<dbReference type="EMBL" id="CACTIH010000485">
    <property type="protein sequence ID" value="CAA2961048.1"/>
    <property type="molecule type" value="Genomic_DNA"/>
</dbReference>
<reference evidence="1 2" key="1">
    <citation type="submission" date="2019-12" db="EMBL/GenBank/DDBJ databases">
        <authorList>
            <person name="Alioto T."/>
            <person name="Alioto T."/>
            <person name="Gomez Garrido J."/>
        </authorList>
    </citation>
    <scope>NUCLEOTIDE SEQUENCE [LARGE SCALE GENOMIC DNA]</scope>
</reference>
<dbReference type="OrthoDB" id="1102168at2759"/>
<keyword evidence="2" id="KW-1185">Reference proteome</keyword>
<organism evidence="1 2">
    <name type="scientific">Olea europaea subsp. europaea</name>
    <dbReference type="NCBI Taxonomy" id="158383"/>
    <lineage>
        <taxon>Eukaryota</taxon>
        <taxon>Viridiplantae</taxon>
        <taxon>Streptophyta</taxon>
        <taxon>Embryophyta</taxon>
        <taxon>Tracheophyta</taxon>
        <taxon>Spermatophyta</taxon>
        <taxon>Magnoliopsida</taxon>
        <taxon>eudicotyledons</taxon>
        <taxon>Gunneridae</taxon>
        <taxon>Pentapetalae</taxon>
        <taxon>asterids</taxon>
        <taxon>lamiids</taxon>
        <taxon>Lamiales</taxon>
        <taxon>Oleaceae</taxon>
        <taxon>Oleeae</taxon>
        <taxon>Olea</taxon>
    </lineage>
</organism>
<dbReference type="Proteomes" id="UP000594638">
    <property type="component" value="Unassembled WGS sequence"/>
</dbReference>
<accession>A0A8S0Q2K5</accession>
<protein>
    <submittedName>
        <fullName evidence="1">Uncharacterized protein</fullName>
    </submittedName>
</protein>
<evidence type="ECO:0000313" key="2">
    <source>
        <dbReference type="Proteomes" id="UP000594638"/>
    </source>
</evidence>
<proteinExistence type="predicted"/>
<feature type="non-terminal residue" evidence="1">
    <location>
        <position position="138"/>
    </location>
</feature>
<sequence length="138" mass="15449">AGPNSEAQIIITTDSGRGLVPFHSPDFSHRSQLRTSQVISESNSFLVSDEREWCAEARSPHCRKAEARNRNSQLVVVCVGFKGKRLVIPRDMNPQVAAIIEDYWVKLCRNASLCERIGSRKCVLPLTRYGFSIKFLAG</sequence>
<dbReference type="AlphaFoldDB" id="A0A8S0Q2K5"/>
<evidence type="ECO:0000313" key="1">
    <source>
        <dbReference type="EMBL" id="CAA2961048.1"/>
    </source>
</evidence>
<gene>
    <name evidence="1" type="ORF">OLEA9_A073382</name>
</gene>
<name>A0A8S0Q2K5_OLEEU</name>